<dbReference type="CDD" id="cd18578">
    <property type="entry name" value="ABC_6TM_Pgp_ABCB1_D2_like"/>
    <property type="match status" value="1"/>
</dbReference>
<evidence type="ECO:0000256" key="8">
    <source>
        <dbReference type="ARBA" id="ARBA00023136"/>
    </source>
</evidence>
<feature type="domain" description="ABC transporter" evidence="11">
    <location>
        <begin position="409"/>
        <end position="649"/>
    </location>
</feature>
<dbReference type="PROSITE" id="PS50929">
    <property type="entry name" value="ABC_TM1F"/>
    <property type="match status" value="2"/>
</dbReference>
<dbReference type="SUPFAM" id="SSF52540">
    <property type="entry name" value="P-loop containing nucleoside triphosphate hydrolases"/>
    <property type="match status" value="2"/>
</dbReference>
<evidence type="ECO:0000256" key="3">
    <source>
        <dbReference type="ARBA" id="ARBA00022448"/>
    </source>
</evidence>
<feature type="transmembrane region" description="Helical" evidence="10">
    <location>
        <begin position="864"/>
        <end position="883"/>
    </location>
</feature>
<dbReference type="InterPro" id="IPR003593">
    <property type="entry name" value="AAA+_ATPase"/>
</dbReference>
<feature type="compositionally biased region" description="Basic and acidic residues" evidence="9">
    <location>
        <begin position="1"/>
        <end position="10"/>
    </location>
</feature>
<evidence type="ECO:0000256" key="7">
    <source>
        <dbReference type="ARBA" id="ARBA00022989"/>
    </source>
</evidence>
<organism evidence="13 14">
    <name type="scientific">Zymoseptoria brevis</name>
    <dbReference type="NCBI Taxonomy" id="1047168"/>
    <lineage>
        <taxon>Eukaryota</taxon>
        <taxon>Fungi</taxon>
        <taxon>Dikarya</taxon>
        <taxon>Ascomycota</taxon>
        <taxon>Pezizomycotina</taxon>
        <taxon>Dothideomycetes</taxon>
        <taxon>Dothideomycetidae</taxon>
        <taxon>Mycosphaerellales</taxon>
        <taxon>Mycosphaerellaceae</taxon>
        <taxon>Zymoseptoria</taxon>
    </lineage>
</organism>
<feature type="transmembrane region" description="Helical" evidence="10">
    <location>
        <begin position="231"/>
        <end position="253"/>
    </location>
</feature>
<dbReference type="CDD" id="cd18577">
    <property type="entry name" value="ABC_6TM_Pgp_ABCB1_D1_like"/>
    <property type="match status" value="1"/>
</dbReference>
<dbReference type="PROSITE" id="PS50893">
    <property type="entry name" value="ABC_TRANSPORTER_2"/>
    <property type="match status" value="2"/>
</dbReference>
<dbReference type="FunFam" id="3.40.50.300:FF:000913">
    <property type="entry name" value="ABC multidrug transporter SitT"/>
    <property type="match status" value="1"/>
</dbReference>
<dbReference type="GO" id="GO:0005743">
    <property type="term" value="C:mitochondrial inner membrane"/>
    <property type="evidence" value="ECO:0007669"/>
    <property type="project" value="TreeGrafter"/>
</dbReference>
<keyword evidence="6" id="KW-0067">ATP-binding</keyword>
<dbReference type="PANTHER" id="PTHR43394">
    <property type="entry name" value="ATP-DEPENDENT PERMEASE MDL1, MITOCHONDRIAL"/>
    <property type="match status" value="1"/>
</dbReference>
<reference evidence="13 14" key="1">
    <citation type="submission" date="2015-03" db="EMBL/GenBank/DDBJ databases">
        <title>RNA-seq based gene annotation and comparative genomics of four Zymoseptoria species reveal species-specific pathogenicity related genes and transposable element activity.</title>
        <authorList>
            <person name="Grandaubert J."/>
            <person name="Bhattacharyya A."/>
            <person name="Stukenbrock E.H."/>
        </authorList>
    </citation>
    <scope>NUCLEOTIDE SEQUENCE [LARGE SCALE GENOMIC DNA]</scope>
    <source>
        <strain evidence="13 14">Zb18110</strain>
    </source>
</reference>
<dbReference type="Gene3D" id="3.40.50.300">
    <property type="entry name" value="P-loop containing nucleotide triphosphate hydrolases"/>
    <property type="match status" value="2"/>
</dbReference>
<evidence type="ECO:0000259" key="11">
    <source>
        <dbReference type="PROSITE" id="PS50893"/>
    </source>
</evidence>
<dbReference type="Gene3D" id="1.20.1560.10">
    <property type="entry name" value="ABC transporter type 1, transmembrane domain"/>
    <property type="match status" value="1"/>
</dbReference>
<sequence>MADRAAEAASRRSRSASSMERRGDDHTSRCPQGDALGPANGPAPLGMPQARSTEVSTPLQTVYGRLLGLNPFKTTYLNLYDTLDTVLDRSIAIGSAIFAVAAGVPLPVIGYIFGQIINEFPPPEAALHDRLVQLLGVAVAYFVVTTIYCIGFGLTSETVSVKLRRKLLECLLHLDQAYLDTHTIDVSGLLTEKMDTIQAGCSEKVGIFIQALSYFVAAFVVGFLLDAELTGILLASVVPAVSICFFVLTPLVAKYNRAANEKNDQANDIAEGALGAVRIVQAFDMIAGLCARHLELLNAATKTNAKKAILAALQAGAVYFIAYATNALAFYVGSRRANGGNAGTVYAVILLILDASFVVGQFAPFLEIFARAASAKDTIQDLIDARNDPNNASTFRKSDHKPSLHGQDIQFKDVVFQYPARPTVRTLNEVSFILNNGKFTAIVGTSGGGKSTLVALLLGIYDYSGHIIVGDNDVQKIDSGYLRSQIAVLDQDTILFSGTIFDNVCYGIMGQSLTEDEKKSRCTQALKDANVDFLEQLPNGVNTRLGNELQLSGGQRQRICLARALIKNPAILVLDEPTSALDARSEVAVVDAVKKVASKGTTVIMIAHRLSTTLDADHVIVMSDGKAVEQGSPRELSAEGTIFRGLLDAQKTTFDQDTEESPDKTEVLRKESSFSNLTKSEEKVTDAATSKTEELPPMGLLTVAKRLGGIIKPDSILVASGLVASVISGGIMIGQAIVFGNLITVLNTGTASPSFYSDVNFYSLMFFILALIALGSYVGSGSAFGITSSHVTGSVKARMLHKLLHLDIQWFSEPGHSTQELLSSFTKDPSDLSALGGVALGAIFSIITSTIGGVVLSLVVAWKIAVVLLAAVPVMVLAGYARLRILTASENKHREAFSEATGLAAESCRNRRAVTALCLESYLLEEYEEALRRPHRDIQTFIYLSSTLLSFCFSITYFVYALAYWWGARQVRNGTYSSTSFFIVLPALLFSAQSAGQFFSLSPEIARAKTAARSIFKLLDAKTQILLPSSLERLKERSSTTSSMSADLVSQTAVKGVGSDGKIAKLRFDGVSLTYPNSSQPSLNKIDLSIGAGESVAFVGPSGAGKSSTVALIERFYDTTAGSVLYDGVNIREMDVRKLRSHMGLVSQDPDLFAGSVLYNVKLGAPSGETVSDEQVIEACKKCGLHDFITSLPDGYNTDCGSSSSSQLSGGQKQRLAIARALVRDPDVLLLDEPTSALDAHSEAHVQAALAEAAKGRTTVIVAHRLASIQHVDKILVFESGRVIAHGTHAELIAEGGLYASMAKAQSLA</sequence>
<keyword evidence="8 10" id="KW-0472">Membrane</keyword>
<feature type="transmembrane region" description="Helical" evidence="10">
    <location>
        <begin position="832"/>
        <end position="858"/>
    </location>
</feature>
<feature type="transmembrane region" description="Helical" evidence="10">
    <location>
        <begin position="91"/>
        <end position="114"/>
    </location>
</feature>
<feature type="transmembrane region" description="Helical" evidence="10">
    <location>
        <begin position="205"/>
        <end position="225"/>
    </location>
</feature>
<dbReference type="InterPro" id="IPR036640">
    <property type="entry name" value="ABC1_TM_sf"/>
</dbReference>
<evidence type="ECO:0000313" key="14">
    <source>
        <dbReference type="Proteomes" id="UP000033647"/>
    </source>
</evidence>
<proteinExistence type="inferred from homology"/>
<feature type="domain" description="ABC transporter" evidence="11">
    <location>
        <begin position="1066"/>
        <end position="1305"/>
    </location>
</feature>
<dbReference type="InterPro" id="IPR039421">
    <property type="entry name" value="Type_1_exporter"/>
</dbReference>
<evidence type="ECO:0000256" key="1">
    <source>
        <dbReference type="ARBA" id="ARBA00004141"/>
    </source>
</evidence>
<dbReference type="STRING" id="1047168.A0A0F4GPL6"/>
<dbReference type="InterPro" id="IPR003439">
    <property type="entry name" value="ABC_transporter-like_ATP-bd"/>
</dbReference>
<dbReference type="OrthoDB" id="6500128at2759"/>
<dbReference type="Pfam" id="PF00664">
    <property type="entry name" value="ABC_membrane"/>
    <property type="match status" value="2"/>
</dbReference>
<keyword evidence="5" id="KW-0547">Nucleotide-binding</keyword>
<comment type="subcellular location">
    <subcellularLocation>
        <location evidence="1">Membrane</location>
        <topology evidence="1">Multi-pass membrane protein</topology>
    </subcellularLocation>
</comment>
<feature type="transmembrane region" description="Helical" evidence="10">
    <location>
        <begin position="979"/>
        <end position="999"/>
    </location>
</feature>
<feature type="transmembrane region" description="Helical" evidence="10">
    <location>
        <begin position="716"/>
        <end position="739"/>
    </location>
</feature>
<feature type="region of interest" description="Disordered" evidence="9">
    <location>
        <begin position="1"/>
        <end position="51"/>
    </location>
</feature>
<dbReference type="InterPro" id="IPR017871">
    <property type="entry name" value="ABC_transporter-like_CS"/>
</dbReference>
<dbReference type="GO" id="GO:0015421">
    <property type="term" value="F:ABC-type oligopeptide transporter activity"/>
    <property type="evidence" value="ECO:0007669"/>
    <property type="project" value="TreeGrafter"/>
</dbReference>
<comment type="similarity">
    <text evidence="2">Belongs to the ABC transporter superfamily. ABCB family. Multidrug resistance exporter (TC 3.A.1.201) subfamily.</text>
</comment>
<evidence type="ECO:0000256" key="10">
    <source>
        <dbReference type="SAM" id="Phobius"/>
    </source>
</evidence>
<feature type="transmembrane region" description="Helical" evidence="10">
    <location>
        <begin position="308"/>
        <end position="332"/>
    </location>
</feature>
<dbReference type="PANTHER" id="PTHR43394:SF18">
    <property type="entry name" value="ABC TRANSPORTER B FAMILY MEMBER 11-LIKE"/>
    <property type="match status" value="1"/>
</dbReference>
<feature type="compositionally biased region" description="Basic and acidic residues" evidence="9">
    <location>
        <begin position="661"/>
        <end position="672"/>
    </location>
</feature>
<feature type="transmembrane region" description="Helical" evidence="10">
    <location>
        <begin position="134"/>
        <end position="155"/>
    </location>
</feature>
<feature type="transmembrane region" description="Helical" evidence="10">
    <location>
        <begin position="344"/>
        <end position="366"/>
    </location>
</feature>
<dbReference type="FunFam" id="3.40.50.300:FF:000604">
    <property type="entry name" value="ABC transporter B family member 28"/>
    <property type="match status" value="1"/>
</dbReference>
<name>A0A0F4GPL6_9PEZI</name>
<keyword evidence="7 10" id="KW-1133">Transmembrane helix</keyword>
<evidence type="ECO:0000256" key="2">
    <source>
        <dbReference type="ARBA" id="ARBA00007577"/>
    </source>
</evidence>
<dbReference type="GO" id="GO:0005524">
    <property type="term" value="F:ATP binding"/>
    <property type="evidence" value="ECO:0007669"/>
    <property type="project" value="UniProtKB-KW"/>
</dbReference>
<dbReference type="GO" id="GO:0016887">
    <property type="term" value="F:ATP hydrolysis activity"/>
    <property type="evidence" value="ECO:0007669"/>
    <property type="project" value="InterPro"/>
</dbReference>
<feature type="domain" description="ABC transmembrane type-1" evidence="12">
    <location>
        <begin position="93"/>
        <end position="371"/>
    </location>
</feature>
<evidence type="ECO:0000259" key="12">
    <source>
        <dbReference type="PROSITE" id="PS50929"/>
    </source>
</evidence>
<feature type="transmembrane region" description="Helical" evidence="10">
    <location>
        <begin position="759"/>
        <end position="779"/>
    </location>
</feature>
<feature type="domain" description="ABC transmembrane type-1" evidence="12">
    <location>
        <begin position="721"/>
        <end position="1007"/>
    </location>
</feature>
<evidence type="ECO:0000313" key="13">
    <source>
        <dbReference type="EMBL" id="KJX99361.1"/>
    </source>
</evidence>
<evidence type="ECO:0000256" key="4">
    <source>
        <dbReference type="ARBA" id="ARBA00022692"/>
    </source>
</evidence>
<dbReference type="Pfam" id="PF00005">
    <property type="entry name" value="ABC_tran"/>
    <property type="match status" value="2"/>
</dbReference>
<evidence type="ECO:0000256" key="9">
    <source>
        <dbReference type="SAM" id="MobiDB-lite"/>
    </source>
</evidence>
<dbReference type="SUPFAM" id="SSF90123">
    <property type="entry name" value="ABC transporter transmembrane region"/>
    <property type="match status" value="2"/>
</dbReference>
<dbReference type="InterPro" id="IPR011527">
    <property type="entry name" value="ABC1_TM_dom"/>
</dbReference>
<feature type="transmembrane region" description="Helical" evidence="10">
    <location>
        <begin position="941"/>
        <end position="967"/>
    </location>
</feature>
<feature type="compositionally biased region" description="Basic and acidic residues" evidence="9">
    <location>
        <begin position="19"/>
        <end position="28"/>
    </location>
</feature>
<protein>
    <submittedName>
        <fullName evidence="13">Putative abc multidrug transporter mdr1 protein</fullName>
    </submittedName>
</protein>
<keyword evidence="14" id="KW-1185">Reference proteome</keyword>
<evidence type="ECO:0000256" key="5">
    <source>
        <dbReference type="ARBA" id="ARBA00022741"/>
    </source>
</evidence>
<keyword evidence="3" id="KW-0813">Transport</keyword>
<gene>
    <name evidence="13" type="ORF">TI39_contig362g00011</name>
</gene>
<feature type="region of interest" description="Disordered" evidence="9">
    <location>
        <begin position="653"/>
        <end position="691"/>
    </location>
</feature>
<accession>A0A0F4GPL6</accession>
<dbReference type="PROSITE" id="PS00211">
    <property type="entry name" value="ABC_TRANSPORTER_1"/>
    <property type="match status" value="2"/>
</dbReference>
<evidence type="ECO:0000256" key="6">
    <source>
        <dbReference type="ARBA" id="ARBA00022840"/>
    </source>
</evidence>
<comment type="caution">
    <text evidence="13">The sequence shown here is derived from an EMBL/GenBank/DDBJ whole genome shotgun (WGS) entry which is preliminary data.</text>
</comment>
<dbReference type="EMBL" id="LAFY01000354">
    <property type="protein sequence ID" value="KJX99361.1"/>
    <property type="molecule type" value="Genomic_DNA"/>
</dbReference>
<dbReference type="GO" id="GO:0090374">
    <property type="term" value="P:oligopeptide export from mitochondrion"/>
    <property type="evidence" value="ECO:0007669"/>
    <property type="project" value="TreeGrafter"/>
</dbReference>
<dbReference type="InterPro" id="IPR027417">
    <property type="entry name" value="P-loop_NTPase"/>
</dbReference>
<dbReference type="Proteomes" id="UP000033647">
    <property type="component" value="Unassembled WGS sequence"/>
</dbReference>
<keyword evidence="4 10" id="KW-0812">Transmembrane</keyword>
<dbReference type="SMART" id="SM00382">
    <property type="entry name" value="AAA"/>
    <property type="match status" value="2"/>
</dbReference>